<feature type="domain" description="Non-haem dioxygenase N-terminal" evidence="3">
    <location>
        <begin position="17"/>
        <end position="138"/>
    </location>
</feature>
<dbReference type="PANTHER" id="PTHR48420">
    <property type="entry name" value="NON-HAEM DIOXYGENASE N-TERMINAL DOMAIN-CONTAINING PROTEIN"/>
    <property type="match status" value="1"/>
</dbReference>
<keyword evidence="1" id="KW-0479">Metal-binding</keyword>
<dbReference type="GO" id="GO:0046872">
    <property type="term" value="F:metal ion binding"/>
    <property type="evidence" value="ECO:0007669"/>
    <property type="project" value="UniProtKB-KW"/>
</dbReference>
<dbReference type="Gene3D" id="2.60.120.330">
    <property type="entry name" value="B-lactam Antibiotic, Isopenicillin N Synthase, Chain"/>
    <property type="match status" value="1"/>
</dbReference>
<dbReference type="InterPro" id="IPR026992">
    <property type="entry name" value="DIOX_N"/>
</dbReference>
<evidence type="ECO:0000256" key="2">
    <source>
        <dbReference type="ARBA" id="ARBA00023004"/>
    </source>
</evidence>
<organism evidence="4">
    <name type="scientific">Fagus sylvatica</name>
    <name type="common">Beechnut</name>
    <dbReference type="NCBI Taxonomy" id="28930"/>
    <lineage>
        <taxon>Eukaryota</taxon>
        <taxon>Viridiplantae</taxon>
        <taxon>Streptophyta</taxon>
        <taxon>Embryophyta</taxon>
        <taxon>Tracheophyta</taxon>
        <taxon>Spermatophyta</taxon>
        <taxon>Magnoliopsida</taxon>
        <taxon>eudicotyledons</taxon>
        <taxon>Gunneridae</taxon>
        <taxon>Pentapetalae</taxon>
        <taxon>rosids</taxon>
        <taxon>fabids</taxon>
        <taxon>Fagales</taxon>
        <taxon>Fagaceae</taxon>
        <taxon>Fagus</taxon>
    </lineage>
</organism>
<dbReference type="Pfam" id="PF14226">
    <property type="entry name" value="DIOX_N"/>
    <property type="match status" value="1"/>
</dbReference>
<evidence type="ECO:0000259" key="3">
    <source>
        <dbReference type="Pfam" id="PF14226"/>
    </source>
</evidence>
<name>A0A2N9H1P2_FAGSY</name>
<dbReference type="AlphaFoldDB" id="A0A2N9H1P2"/>
<dbReference type="InterPro" id="IPR027443">
    <property type="entry name" value="IPNS-like_sf"/>
</dbReference>
<protein>
    <recommendedName>
        <fullName evidence="3">Non-haem dioxygenase N-terminal domain-containing protein</fullName>
    </recommendedName>
</protein>
<reference evidence="4" key="1">
    <citation type="submission" date="2018-02" db="EMBL/GenBank/DDBJ databases">
        <authorList>
            <person name="Cohen D.B."/>
            <person name="Kent A.D."/>
        </authorList>
    </citation>
    <scope>NUCLEOTIDE SEQUENCE</scope>
</reference>
<evidence type="ECO:0000256" key="1">
    <source>
        <dbReference type="ARBA" id="ARBA00022723"/>
    </source>
</evidence>
<proteinExistence type="predicted"/>
<dbReference type="EMBL" id="OIVN01002702">
    <property type="protein sequence ID" value="SPD05785.1"/>
    <property type="molecule type" value="Genomic_DNA"/>
</dbReference>
<dbReference type="PANTHER" id="PTHR48420:SF1">
    <property type="entry name" value="NON-HAEM DIOXYGENASE N-TERMINAL DOMAIN-CONTAINING PROTEIN"/>
    <property type="match status" value="1"/>
</dbReference>
<sequence>MSCSSQTPFPTLRTVTISYSELKEKSSDLSLKIEEGFGSNGLGILSISDVPGFPSLRRNLLRLSPRLASLPEEVKKELEDPHSRYNFGWSHAKEKLESGKPDLLKGSFYANPILDKPTTEVSLIQRYPSYCGSNIWPDSALPELEVDLWIHKCKISEDPLNYSCC</sequence>
<dbReference type="SUPFAM" id="SSF51197">
    <property type="entry name" value="Clavaminate synthase-like"/>
    <property type="match status" value="1"/>
</dbReference>
<keyword evidence="2" id="KW-0408">Iron</keyword>
<evidence type="ECO:0000313" key="4">
    <source>
        <dbReference type="EMBL" id="SPD05785.1"/>
    </source>
</evidence>
<accession>A0A2N9H1P2</accession>
<gene>
    <name evidence="4" type="ORF">FSB_LOCUS33667</name>
</gene>